<dbReference type="Proteomes" id="UP000034430">
    <property type="component" value="Unassembled WGS sequence"/>
</dbReference>
<dbReference type="AlphaFoldDB" id="A0A0G0HUG0"/>
<comment type="similarity">
    <text evidence="1 7">Belongs to the endoribonuclease YbeY family.</text>
</comment>
<feature type="binding site" evidence="7">
    <location>
        <position position="87"/>
    </location>
    <ligand>
        <name>Zn(2+)</name>
        <dbReference type="ChEBI" id="CHEBI:29105"/>
        <note>catalytic</note>
    </ligand>
</feature>
<dbReference type="SUPFAM" id="SSF55486">
    <property type="entry name" value="Metalloproteases ('zincins'), catalytic domain"/>
    <property type="match status" value="1"/>
</dbReference>
<evidence type="ECO:0000256" key="7">
    <source>
        <dbReference type="HAMAP-Rule" id="MF_00009"/>
    </source>
</evidence>
<dbReference type="PANTHER" id="PTHR46986">
    <property type="entry name" value="ENDORIBONUCLEASE YBEY, CHLOROPLASTIC"/>
    <property type="match status" value="1"/>
</dbReference>
<dbReference type="Pfam" id="PF02130">
    <property type="entry name" value="YbeY"/>
    <property type="match status" value="1"/>
</dbReference>
<dbReference type="EMBL" id="LBTU01000047">
    <property type="protein sequence ID" value="KKQ45922.1"/>
    <property type="molecule type" value="Genomic_DNA"/>
</dbReference>
<dbReference type="PANTHER" id="PTHR46986:SF1">
    <property type="entry name" value="ENDORIBONUCLEASE YBEY, CHLOROPLASTIC"/>
    <property type="match status" value="1"/>
</dbReference>
<evidence type="ECO:0000256" key="3">
    <source>
        <dbReference type="ARBA" id="ARBA00022723"/>
    </source>
</evidence>
<comment type="subcellular location">
    <subcellularLocation>
        <location evidence="7">Cytoplasm</location>
    </subcellularLocation>
</comment>
<dbReference type="InterPro" id="IPR023091">
    <property type="entry name" value="MetalPrtase_cat_dom_sf_prd"/>
</dbReference>
<accession>A0A0G0HUG0</accession>
<feature type="binding site" evidence="7">
    <location>
        <position position="83"/>
    </location>
    <ligand>
        <name>Zn(2+)</name>
        <dbReference type="ChEBI" id="CHEBI:29105"/>
        <note>catalytic</note>
    </ligand>
</feature>
<evidence type="ECO:0000256" key="1">
    <source>
        <dbReference type="ARBA" id="ARBA00010875"/>
    </source>
</evidence>
<keyword evidence="2 7" id="KW-0540">Nuclease</keyword>
<dbReference type="GO" id="GO:0005737">
    <property type="term" value="C:cytoplasm"/>
    <property type="evidence" value="ECO:0007669"/>
    <property type="project" value="UniProtKB-SubCell"/>
</dbReference>
<dbReference type="GO" id="GO:0004222">
    <property type="term" value="F:metalloendopeptidase activity"/>
    <property type="evidence" value="ECO:0007669"/>
    <property type="project" value="InterPro"/>
</dbReference>
<feature type="binding site" evidence="7">
    <location>
        <position position="93"/>
    </location>
    <ligand>
        <name>Zn(2+)</name>
        <dbReference type="ChEBI" id="CHEBI:29105"/>
        <note>catalytic</note>
    </ligand>
</feature>
<reference evidence="8 9" key="1">
    <citation type="journal article" date="2015" name="Nature">
        <title>rRNA introns, odd ribosomes, and small enigmatic genomes across a large radiation of phyla.</title>
        <authorList>
            <person name="Brown C.T."/>
            <person name="Hug L.A."/>
            <person name="Thomas B.C."/>
            <person name="Sharon I."/>
            <person name="Castelle C.J."/>
            <person name="Singh A."/>
            <person name="Wilkins M.J."/>
            <person name="Williams K.H."/>
            <person name="Banfield J.F."/>
        </authorList>
    </citation>
    <scope>NUCLEOTIDE SEQUENCE [LARGE SCALE GENOMIC DNA]</scope>
</reference>
<keyword evidence="7" id="KW-0690">Ribosome biogenesis</keyword>
<comment type="cofactor">
    <cofactor evidence="7">
        <name>Zn(2+)</name>
        <dbReference type="ChEBI" id="CHEBI:29105"/>
    </cofactor>
    <text evidence="7">Binds 1 zinc ion.</text>
</comment>
<sequence length="137" mass="16029">MCFEKLKNDILGKQYSLSMTCVSEKQSREINKKYRKKDKATNVLSFSLRKDEGEIILCPAVIKREAKSFSKTFNQFLSFLVIHGMLHLKGMKHSSTMERAEKFYSKKYDKKYFSGNRRRLLNDKSRGGGVSKRREKS</sequence>
<dbReference type="GO" id="GO:0004521">
    <property type="term" value="F:RNA endonuclease activity"/>
    <property type="evidence" value="ECO:0007669"/>
    <property type="project" value="UniProtKB-UniRule"/>
</dbReference>
<gene>
    <name evidence="7" type="primary">ybeY</name>
    <name evidence="8" type="ORF">US65_C0047G0006</name>
</gene>
<keyword evidence="5 7" id="KW-0378">Hydrolase</keyword>
<dbReference type="HAMAP" id="MF_00009">
    <property type="entry name" value="Endoribonucl_YbeY"/>
    <property type="match status" value="1"/>
</dbReference>
<dbReference type="GO" id="GO:0008270">
    <property type="term" value="F:zinc ion binding"/>
    <property type="evidence" value="ECO:0007669"/>
    <property type="project" value="UniProtKB-UniRule"/>
</dbReference>
<dbReference type="EC" id="3.1.-.-" evidence="7"/>
<dbReference type="GO" id="GO:0006364">
    <property type="term" value="P:rRNA processing"/>
    <property type="evidence" value="ECO:0007669"/>
    <property type="project" value="UniProtKB-UniRule"/>
</dbReference>
<evidence type="ECO:0000313" key="9">
    <source>
        <dbReference type="Proteomes" id="UP000034430"/>
    </source>
</evidence>
<keyword evidence="7" id="KW-0963">Cytoplasm</keyword>
<evidence type="ECO:0000256" key="5">
    <source>
        <dbReference type="ARBA" id="ARBA00022801"/>
    </source>
</evidence>
<keyword evidence="3 7" id="KW-0479">Metal-binding</keyword>
<keyword evidence="7" id="KW-0698">rRNA processing</keyword>
<evidence type="ECO:0000256" key="4">
    <source>
        <dbReference type="ARBA" id="ARBA00022759"/>
    </source>
</evidence>
<dbReference type="Gene3D" id="3.40.390.30">
    <property type="entry name" value="Metalloproteases ('zincins'), catalytic domain"/>
    <property type="match status" value="1"/>
</dbReference>
<dbReference type="InterPro" id="IPR002036">
    <property type="entry name" value="YbeY"/>
</dbReference>
<comment type="function">
    <text evidence="7">Single strand-specific metallo-endoribonuclease involved in late-stage 70S ribosome quality control and in maturation of the 3' terminus of the 16S rRNA.</text>
</comment>
<keyword evidence="6 7" id="KW-0862">Zinc</keyword>
<evidence type="ECO:0000256" key="2">
    <source>
        <dbReference type="ARBA" id="ARBA00022722"/>
    </source>
</evidence>
<evidence type="ECO:0000256" key="6">
    <source>
        <dbReference type="ARBA" id="ARBA00022833"/>
    </source>
</evidence>
<name>A0A0G0HUG0_9BACT</name>
<protein>
    <recommendedName>
        <fullName evidence="7">Endoribonuclease YbeY</fullName>
        <ecNumber evidence="7">3.1.-.-</ecNumber>
    </recommendedName>
</protein>
<keyword evidence="4 7" id="KW-0255">Endonuclease</keyword>
<comment type="caution">
    <text evidence="8">The sequence shown here is derived from an EMBL/GenBank/DDBJ whole genome shotgun (WGS) entry which is preliminary data.</text>
</comment>
<organism evidence="8 9">
    <name type="scientific">Candidatus Yanofskybacteria bacterium GW2011_GWC2_37_9</name>
    <dbReference type="NCBI Taxonomy" id="1619028"/>
    <lineage>
        <taxon>Bacteria</taxon>
        <taxon>Candidatus Yanofskyibacteriota</taxon>
    </lineage>
</organism>
<evidence type="ECO:0000313" key="8">
    <source>
        <dbReference type="EMBL" id="KKQ45922.1"/>
    </source>
</evidence>
<dbReference type="NCBIfam" id="TIGR00043">
    <property type="entry name" value="rRNA maturation RNase YbeY"/>
    <property type="match status" value="1"/>
</dbReference>
<proteinExistence type="inferred from homology"/>